<evidence type="ECO:0000256" key="2">
    <source>
        <dbReference type="ARBA" id="ARBA00022643"/>
    </source>
</evidence>
<dbReference type="NCBIfam" id="TIGR03567">
    <property type="entry name" value="FMN_reduc_SsuE"/>
    <property type="match status" value="1"/>
</dbReference>
<gene>
    <name evidence="5" type="ORF">SAMN05877842_108144</name>
</gene>
<dbReference type="PANTHER" id="PTHR43408">
    <property type="entry name" value="FMN REDUCTASE (NADPH)"/>
    <property type="match status" value="1"/>
</dbReference>
<dbReference type="GO" id="GO:0008752">
    <property type="term" value="F:FMN reductase [NAD(P)H] activity"/>
    <property type="evidence" value="ECO:0007669"/>
    <property type="project" value="InterPro"/>
</dbReference>
<accession>A0A285UH50</accession>
<evidence type="ECO:0000313" key="5">
    <source>
        <dbReference type="EMBL" id="SOC40728.1"/>
    </source>
</evidence>
<dbReference type="InterPro" id="IPR051814">
    <property type="entry name" value="NAD(P)H-dep_FMN_reductase"/>
</dbReference>
<evidence type="ECO:0000256" key="3">
    <source>
        <dbReference type="ARBA" id="ARBA00023002"/>
    </source>
</evidence>
<sequence length="165" mass="18032">MSSRLIGVQLEIEKLLIEHNVAYESIIVHQLPAHDLITANFASPTIISNSQKVEEADIVILLTPVFKGAYSGILKTFLDLLPQKALEGKSVIPVAIGGSIAHLLTLEYALKPVVSILGATHVTSPVYVVDKQITKENETFVVEHDVIYRLENAVKQALVLETIKA</sequence>
<dbReference type="InterPro" id="IPR020048">
    <property type="entry name" value="NADPH-dep_FMN_reduc_SsuE"/>
</dbReference>
<dbReference type="AlphaFoldDB" id="A0A285UH50"/>
<keyword evidence="6" id="KW-1185">Reference proteome</keyword>
<evidence type="ECO:0000256" key="1">
    <source>
        <dbReference type="ARBA" id="ARBA00022630"/>
    </source>
</evidence>
<dbReference type="InterPro" id="IPR029039">
    <property type="entry name" value="Flavoprotein-like_sf"/>
</dbReference>
<dbReference type="GO" id="GO:0046306">
    <property type="term" value="P:alkanesulfonate catabolic process"/>
    <property type="evidence" value="ECO:0007669"/>
    <property type="project" value="InterPro"/>
</dbReference>
<dbReference type="PANTHER" id="PTHR43408:SF1">
    <property type="entry name" value="FMN REDUCTASE (NADPH)"/>
    <property type="match status" value="1"/>
</dbReference>
<feature type="domain" description="NADPH-dependent FMN reductase-like" evidence="4">
    <location>
        <begin position="12"/>
        <end position="132"/>
    </location>
</feature>
<dbReference type="InterPro" id="IPR005025">
    <property type="entry name" value="FMN_Rdtase-like_dom"/>
</dbReference>
<protein>
    <submittedName>
        <fullName evidence="5">SsuE family FMN reductase</fullName>
    </submittedName>
</protein>
<dbReference type="SUPFAM" id="SSF52218">
    <property type="entry name" value="Flavoproteins"/>
    <property type="match status" value="1"/>
</dbReference>
<organism evidence="5 6">
    <name type="scientific">Ureibacillus acetophenoni</name>
    <dbReference type="NCBI Taxonomy" id="614649"/>
    <lineage>
        <taxon>Bacteria</taxon>
        <taxon>Bacillati</taxon>
        <taxon>Bacillota</taxon>
        <taxon>Bacilli</taxon>
        <taxon>Bacillales</taxon>
        <taxon>Caryophanaceae</taxon>
        <taxon>Ureibacillus</taxon>
    </lineage>
</organism>
<dbReference type="Pfam" id="PF03358">
    <property type="entry name" value="FMN_red"/>
    <property type="match status" value="1"/>
</dbReference>
<name>A0A285UH50_9BACL</name>
<evidence type="ECO:0000259" key="4">
    <source>
        <dbReference type="Pfam" id="PF03358"/>
    </source>
</evidence>
<reference evidence="6" key="1">
    <citation type="submission" date="2017-08" db="EMBL/GenBank/DDBJ databases">
        <authorList>
            <person name="Varghese N."/>
            <person name="Submissions S."/>
        </authorList>
    </citation>
    <scope>NUCLEOTIDE SEQUENCE [LARGE SCALE GENOMIC DNA]</scope>
    <source>
        <strain evidence="6">JC23</strain>
    </source>
</reference>
<dbReference type="Gene3D" id="3.40.50.360">
    <property type="match status" value="1"/>
</dbReference>
<dbReference type="Proteomes" id="UP000219252">
    <property type="component" value="Unassembled WGS sequence"/>
</dbReference>
<evidence type="ECO:0000313" key="6">
    <source>
        <dbReference type="Proteomes" id="UP000219252"/>
    </source>
</evidence>
<keyword evidence="3" id="KW-0560">Oxidoreductase</keyword>
<proteinExistence type="predicted"/>
<dbReference type="EMBL" id="OBQC01000008">
    <property type="protein sequence ID" value="SOC40728.1"/>
    <property type="molecule type" value="Genomic_DNA"/>
</dbReference>
<keyword evidence="2" id="KW-0288">FMN</keyword>
<keyword evidence="1" id="KW-0285">Flavoprotein</keyword>